<name>A0A208ZZC8_YERIN</name>
<organism evidence="1 2">
    <name type="scientific">Yersinia intermedia</name>
    <dbReference type="NCBI Taxonomy" id="631"/>
    <lineage>
        <taxon>Bacteria</taxon>
        <taxon>Pseudomonadati</taxon>
        <taxon>Pseudomonadota</taxon>
        <taxon>Gammaproteobacteria</taxon>
        <taxon>Enterobacterales</taxon>
        <taxon>Yersiniaceae</taxon>
        <taxon>Yersinia</taxon>
    </lineage>
</organism>
<evidence type="ECO:0000313" key="1">
    <source>
        <dbReference type="EMBL" id="OVZ85753.1"/>
    </source>
</evidence>
<sequence length="231" mass="26530">MNEYKIKHHKLIRSVLNNFNADFFFANSIYFGGGTRIALEIDEYRESIDVDFLCPDKSSYRAVREQVTSNSLGNLVKQDFQYAREIMFDRYGVRTFIKEQDATIKLEIVSFDNYDLVADTRKLFPIPFIDQESCFYTKLLANSDRCMHGQCKDIFDILAMYDAWGGIPQSAITKAEKHYGSSVLSDLIRSLKDIQNNSAHYYELADAMLIQHDFAQKLIGDVAPQVLANLS</sequence>
<dbReference type="AlphaFoldDB" id="A0A208ZZC8"/>
<dbReference type="InterPro" id="IPR014942">
    <property type="entry name" value="AbiEii"/>
</dbReference>
<accession>A0A208ZZC8</accession>
<reference evidence="1 2" key="1">
    <citation type="submission" date="2017-05" db="EMBL/GenBank/DDBJ databases">
        <title>Whole genome sequencing of Yersinia kristensenii.</title>
        <authorList>
            <person name="Campioni F."/>
        </authorList>
    </citation>
    <scope>NUCLEOTIDE SEQUENCE [LARGE SCALE GENOMIC DNA]</scope>
    <source>
        <strain evidence="1 2">CFSAN060536</strain>
    </source>
</reference>
<protein>
    <recommendedName>
        <fullName evidence="3">Nucleotidyl transferase AbiEii/AbiGii toxin family protein</fullName>
    </recommendedName>
</protein>
<evidence type="ECO:0008006" key="3">
    <source>
        <dbReference type="Google" id="ProtNLM"/>
    </source>
</evidence>
<gene>
    <name evidence="1" type="ORF">CBW57_13660</name>
</gene>
<dbReference type="EMBL" id="NHOI01000016">
    <property type="protein sequence ID" value="OVZ85753.1"/>
    <property type="molecule type" value="Genomic_DNA"/>
</dbReference>
<dbReference type="Proteomes" id="UP000196440">
    <property type="component" value="Unassembled WGS sequence"/>
</dbReference>
<proteinExistence type="predicted"/>
<evidence type="ECO:0000313" key="2">
    <source>
        <dbReference type="Proteomes" id="UP000196440"/>
    </source>
</evidence>
<comment type="caution">
    <text evidence="1">The sequence shown here is derived from an EMBL/GenBank/DDBJ whole genome shotgun (WGS) entry which is preliminary data.</text>
</comment>
<dbReference type="Gene3D" id="3.10.450.620">
    <property type="entry name" value="JHP933, nucleotidyltransferase-like core domain"/>
    <property type="match status" value="1"/>
</dbReference>
<dbReference type="RefSeq" id="WP_050296629.1">
    <property type="nucleotide sequence ID" value="NZ_CBCPKE010000031.1"/>
</dbReference>
<dbReference type="Pfam" id="PF08843">
    <property type="entry name" value="AbiEii"/>
    <property type="match status" value="1"/>
</dbReference>